<dbReference type="Proteomes" id="UP001153712">
    <property type="component" value="Chromosome 7"/>
</dbReference>
<evidence type="ECO:0000313" key="2">
    <source>
        <dbReference type="EMBL" id="CAG9863956.1"/>
    </source>
</evidence>
<keyword evidence="3" id="KW-1185">Reference proteome</keyword>
<evidence type="ECO:0000313" key="3">
    <source>
        <dbReference type="Proteomes" id="UP001153712"/>
    </source>
</evidence>
<feature type="chain" id="PRO_5040510545" evidence="1">
    <location>
        <begin position="20"/>
        <end position="235"/>
    </location>
</feature>
<protein>
    <submittedName>
        <fullName evidence="2">Uncharacterized protein</fullName>
    </submittedName>
</protein>
<sequence length="235" mass="26222">MNKLAFFTVLLCASALVCAKPKKEEDVTSEEAVMEIKKMAQSIRAKYNTTILLDLLKLADKVNEKCPHLEDKLDSVGEKVSACIENIELGSKTICTLVKENFMQCFKPVRDVMVSCMPEESKDLPVMVGKVIVALVNTACQSTVEEVLELFNPCQMQAMHHENFSKTPACKQVKTAIVQHKNKLPSNSLICEILPKMHTCEEAVMQQVCKNSVTRNIVTKFHNAVENSLKTECDA</sequence>
<evidence type="ECO:0000256" key="1">
    <source>
        <dbReference type="SAM" id="SignalP"/>
    </source>
</evidence>
<reference evidence="2" key="1">
    <citation type="submission" date="2022-01" db="EMBL/GenBank/DDBJ databases">
        <authorList>
            <person name="King R."/>
        </authorList>
    </citation>
    <scope>NUCLEOTIDE SEQUENCE</scope>
</reference>
<accession>A0A9N9XS56</accession>
<keyword evidence="1" id="KW-0732">Signal</keyword>
<gene>
    <name evidence="2" type="ORF">PHYEVI_LOCUS10225</name>
</gene>
<feature type="non-terminal residue" evidence="2">
    <location>
        <position position="235"/>
    </location>
</feature>
<feature type="signal peptide" evidence="1">
    <location>
        <begin position="1"/>
        <end position="19"/>
    </location>
</feature>
<dbReference type="OrthoDB" id="6760427at2759"/>
<proteinExistence type="predicted"/>
<dbReference type="AlphaFoldDB" id="A0A9N9XS56"/>
<dbReference type="EMBL" id="OU900100">
    <property type="protein sequence ID" value="CAG9863956.1"/>
    <property type="molecule type" value="Genomic_DNA"/>
</dbReference>
<organism evidence="2 3">
    <name type="scientific">Phyllotreta striolata</name>
    <name type="common">Striped flea beetle</name>
    <name type="synonym">Crioceris striolata</name>
    <dbReference type="NCBI Taxonomy" id="444603"/>
    <lineage>
        <taxon>Eukaryota</taxon>
        <taxon>Metazoa</taxon>
        <taxon>Ecdysozoa</taxon>
        <taxon>Arthropoda</taxon>
        <taxon>Hexapoda</taxon>
        <taxon>Insecta</taxon>
        <taxon>Pterygota</taxon>
        <taxon>Neoptera</taxon>
        <taxon>Endopterygota</taxon>
        <taxon>Coleoptera</taxon>
        <taxon>Polyphaga</taxon>
        <taxon>Cucujiformia</taxon>
        <taxon>Chrysomeloidea</taxon>
        <taxon>Chrysomelidae</taxon>
        <taxon>Galerucinae</taxon>
        <taxon>Alticini</taxon>
        <taxon>Phyllotreta</taxon>
    </lineage>
</organism>
<name>A0A9N9XS56_PHYSR</name>